<proteinExistence type="predicted"/>
<evidence type="ECO:0000256" key="2">
    <source>
        <dbReference type="PROSITE-ProRule" id="PRU00335"/>
    </source>
</evidence>
<dbReference type="AlphaFoldDB" id="A0A7G5DRX0"/>
<dbReference type="InterPro" id="IPR001647">
    <property type="entry name" value="HTH_TetR"/>
</dbReference>
<gene>
    <name evidence="4" type="ORF">HS968_05360</name>
</gene>
<dbReference type="InterPro" id="IPR036271">
    <property type="entry name" value="Tet_transcr_reg_TetR-rel_C_sf"/>
</dbReference>
<dbReference type="PROSITE" id="PS50977">
    <property type="entry name" value="HTH_TETR_2"/>
    <property type="match status" value="1"/>
</dbReference>
<feature type="DNA-binding region" description="H-T-H motif" evidence="2">
    <location>
        <begin position="61"/>
        <end position="80"/>
    </location>
</feature>
<evidence type="ECO:0000256" key="1">
    <source>
        <dbReference type="ARBA" id="ARBA00023125"/>
    </source>
</evidence>
<dbReference type="Pfam" id="PF00440">
    <property type="entry name" value="TetR_N"/>
    <property type="match status" value="1"/>
</dbReference>
<evidence type="ECO:0000313" key="5">
    <source>
        <dbReference type="Proteomes" id="UP000515276"/>
    </source>
</evidence>
<dbReference type="GO" id="GO:0003700">
    <property type="term" value="F:DNA-binding transcription factor activity"/>
    <property type="evidence" value="ECO:0007669"/>
    <property type="project" value="TreeGrafter"/>
</dbReference>
<evidence type="ECO:0000259" key="3">
    <source>
        <dbReference type="PROSITE" id="PS50977"/>
    </source>
</evidence>
<accession>A0A7G5DRX0</accession>
<protein>
    <submittedName>
        <fullName evidence="4">TetR family transcriptional regulator</fullName>
    </submittedName>
</protein>
<dbReference type="InterPro" id="IPR050109">
    <property type="entry name" value="HTH-type_TetR-like_transc_reg"/>
</dbReference>
<feature type="domain" description="HTH tetR-type" evidence="3">
    <location>
        <begin position="38"/>
        <end position="98"/>
    </location>
</feature>
<dbReference type="RefSeq" id="WP_182370467.1">
    <property type="nucleotide sequence ID" value="NZ_CP059139.1"/>
</dbReference>
<keyword evidence="5" id="KW-1185">Reference proteome</keyword>
<keyword evidence="1 2" id="KW-0238">DNA-binding</keyword>
<dbReference type="SUPFAM" id="SSF48498">
    <property type="entry name" value="Tetracyclin repressor-like, C-terminal domain"/>
    <property type="match status" value="1"/>
</dbReference>
<dbReference type="SUPFAM" id="SSF46689">
    <property type="entry name" value="Homeodomain-like"/>
    <property type="match status" value="1"/>
</dbReference>
<dbReference type="GO" id="GO:0000976">
    <property type="term" value="F:transcription cis-regulatory region binding"/>
    <property type="evidence" value="ECO:0007669"/>
    <property type="project" value="TreeGrafter"/>
</dbReference>
<reference evidence="4 5" key="1">
    <citation type="journal article" date="2020" name="G3 (Bethesda)">
        <title>CeMbio - The Caenorhabditis elegans Microbiome Resource.</title>
        <authorList>
            <person name="Dirksen P."/>
            <person name="Assie A."/>
            <person name="Zimmermann J."/>
            <person name="Zhang F."/>
            <person name="Tietje A.M."/>
            <person name="Marsh S.A."/>
            <person name="Felix M.A."/>
            <person name="Shapira M."/>
            <person name="Kaleta C."/>
            <person name="Schulenburg H."/>
            <person name="Samuel B."/>
        </authorList>
    </citation>
    <scope>NUCLEOTIDE SEQUENCE [LARGE SCALE GENOMIC DNA]</scope>
    <source>
        <strain evidence="4 5">MSPm1</strain>
    </source>
</reference>
<dbReference type="InterPro" id="IPR023772">
    <property type="entry name" value="DNA-bd_HTH_TetR-type_CS"/>
</dbReference>
<dbReference type="PANTHER" id="PTHR30055:SF223">
    <property type="entry name" value="HTH-TYPE TRANSCRIPTIONAL REGULATOR UIDR"/>
    <property type="match status" value="1"/>
</dbReference>
<dbReference type="InterPro" id="IPR009057">
    <property type="entry name" value="Homeodomain-like_sf"/>
</dbReference>
<dbReference type="Gene3D" id="1.10.357.10">
    <property type="entry name" value="Tetracycline Repressor, domain 2"/>
    <property type="match status" value="1"/>
</dbReference>
<dbReference type="PANTHER" id="PTHR30055">
    <property type="entry name" value="HTH-TYPE TRANSCRIPTIONAL REGULATOR RUTR"/>
    <property type="match status" value="1"/>
</dbReference>
<dbReference type="EMBL" id="CP059139">
    <property type="protein sequence ID" value="QMV64495.1"/>
    <property type="molecule type" value="Genomic_DNA"/>
</dbReference>
<dbReference type="Proteomes" id="UP000515276">
    <property type="component" value="Chromosome"/>
</dbReference>
<dbReference type="PROSITE" id="PS01081">
    <property type="entry name" value="HTH_TETR_1"/>
    <property type="match status" value="1"/>
</dbReference>
<evidence type="ECO:0000313" key="4">
    <source>
        <dbReference type="EMBL" id="QMV64495.1"/>
    </source>
</evidence>
<name>A0A7G5DRX0_9PSED</name>
<organism evidence="4 5">
    <name type="scientific">Pseudomonas berkeleyensis</name>
    <dbReference type="NCBI Taxonomy" id="2726956"/>
    <lineage>
        <taxon>Bacteria</taxon>
        <taxon>Pseudomonadati</taxon>
        <taxon>Pseudomonadota</taxon>
        <taxon>Gammaproteobacteria</taxon>
        <taxon>Pseudomonadales</taxon>
        <taxon>Pseudomonadaceae</taxon>
        <taxon>Pseudomonas</taxon>
    </lineage>
</organism>
<sequence length="229" mass="24941">MDELAEHGAIQAVFEDLGGYGALASQQGAGAEGPLIGHLQRTNIQLAAIGVFARKGLEQATVNDLLAAAQVSRRTFYKYFANKMDVLEGIYQTSVLLLLARFREMQQVAGSPQAWLRAMVGRFFDYHLAVGPIIRLMQEEALRAQSPLAAHRQRAHQEMLRLLVERLEPELAPRDPLVYQALIWALEAASLDLLGRSASREEIERAKAVLGDLLIASLCPGGVGAPGSS</sequence>